<evidence type="ECO:0000313" key="1">
    <source>
        <dbReference type="EMBL" id="MBN3967070.1"/>
    </source>
</evidence>
<protein>
    <submittedName>
        <fullName evidence="1">Uncharacterized protein</fullName>
    </submittedName>
</protein>
<sequence length="90" mass="10452">MRDDSYIQQVSSVECVHLSTTERYQLDCFIGQYIKTRDLASVPNIDTTLRATLQRYPGKPPVMVNELNAWIDRKLGYRATHPDFCEQEDV</sequence>
<name>A0ABS3AIZ4_9PSED</name>
<evidence type="ECO:0000313" key="2">
    <source>
        <dbReference type="Proteomes" id="UP000772591"/>
    </source>
</evidence>
<comment type="caution">
    <text evidence="1">The sequence shown here is derived from an EMBL/GenBank/DDBJ whole genome shotgun (WGS) entry which is preliminary data.</text>
</comment>
<dbReference type="EMBL" id="JADEVO010000025">
    <property type="protein sequence ID" value="MBN3967070.1"/>
    <property type="molecule type" value="Genomic_DNA"/>
</dbReference>
<dbReference type="Proteomes" id="UP000772591">
    <property type="component" value="Unassembled WGS sequence"/>
</dbReference>
<reference evidence="1 2" key="1">
    <citation type="journal article" date="2021" name="Int. J. Syst. Evol. Microbiol.">
        <title>Pseudomonas piscium sp. nov., Pseudomonas pisciculturae sp. nov., Pseudomonas mucoides sp. nov. and Pseudomonas neuropathica sp. nov. isolated from rainbow trout.</title>
        <authorList>
            <person name="Duman M."/>
            <person name="Mulet M."/>
            <person name="Altun S."/>
            <person name="Saticioglu I.B."/>
            <person name="Gomila M."/>
            <person name="Lalucat J."/>
            <person name="Garcia-Valdes E."/>
        </authorList>
    </citation>
    <scope>NUCLEOTIDE SEQUENCE [LARGE SCALE GENOMIC DNA]</scope>
    <source>
        <strain evidence="1 2">LMG 28632</strain>
    </source>
</reference>
<organism evidence="1 2">
    <name type="scientific">Pseudomonas gregormendelii</name>
    <dbReference type="NCBI Taxonomy" id="1628277"/>
    <lineage>
        <taxon>Bacteria</taxon>
        <taxon>Pseudomonadati</taxon>
        <taxon>Pseudomonadota</taxon>
        <taxon>Gammaproteobacteria</taxon>
        <taxon>Pseudomonadales</taxon>
        <taxon>Pseudomonadaceae</taxon>
        <taxon>Pseudomonas</taxon>
    </lineage>
</organism>
<proteinExistence type="predicted"/>
<dbReference type="RefSeq" id="WP_205893360.1">
    <property type="nucleotide sequence ID" value="NZ_JADEVO010000025.1"/>
</dbReference>
<keyword evidence="2" id="KW-1185">Reference proteome</keyword>
<accession>A0ABS3AIZ4</accession>
<gene>
    <name evidence="1" type="ORF">IMW75_17530</name>
</gene>